<dbReference type="AlphaFoldDB" id="A0A7T3X1A1"/>
<accession>A0A7T3X1A1</accession>
<dbReference type="EMBL" id="CP065937">
    <property type="protein sequence ID" value="QQA60340.1"/>
    <property type="molecule type" value="Genomic_DNA"/>
</dbReference>
<name>A0A7T3X1A1_AERCA</name>
<protein>
    <submittedName>
        <fullName evidence="1">Uncharacterized protein</fullName>
    </submittedName>
</protein>
<reference evidence="1" key="1">
    <citation type="submission" date="2020-12" db="EMBL/GenBank/DDBJ databases">
        <title>GES Beta-lactamases isolated from hospital effluents in Brazil.</title>
        <authorList>
            <person name="Conte D."/>
            <person name="Mesa D."/>
            <person name="Palmeiro J.K."/>
            <person name="Dalla-Costa L.M."/>
        </authorList>
    </citation>
    <scope>NUCLEOTIDE SEQUENCE [LARGE SCALE GENOMIC DNA]</scope>
    <source>
        <strain evidence="1">Aero21</strain>
    </source>
</reference>
<sequence length="73" mass="8531">MKMTSLEFDLFKIIEKSHGTFDCATLAHAYFVKVNYRGDYLELHSKITACCERLYDAGKLKKIGKNMYSYHSR</sequence>
<organism evidence="1">
    <name type="scientific">Aeromonas caviae</name>
    <name type="common">Aeromonas punctata</name>
    <dbReference type="NCBI Taxonomy" id="648"/>
    <lineage>
        <taxon>Bacteria</taxon>
        <taxon>Pseudomonadati</taxon>
        <taxon>Pseudomonadota</taxon>
        <taxon>Gammaproteobacteria</taxon>
        <taxon>Aeromonadales</taxon>
        <taxon>Aeromonadaceae</taxon>
        <taxon>Aeromonas</taxon>
    </lineage>
</organism>
<evidence type="ECO:0000313" key="1">
    <source>
        <dbReference type="EMBL" id="QQA60340.1"/>
    </source>
</evidence>
<gene>
    <name evidence="1" type="ORF">JC965_19705</name>
</gene>
<proteinExistence type="predicted"/>